<evidence type="ECO:0000256" key="2">
    <source>
        <dbReference type="ARBA" id="ARBA00005861"/>
    </source>
</evidence>
<dbReference type="EC" id="2.5.1.18" evidence="3"/>
<dbReference type="InterPro" id="IPR003081">
    <property type="entry name" value="GST_mu"/>
</dbReference>
<dbReference type="SFLD" id="SFLDG01205">
    <property type="entry name" value="AMPS.1"/>
    <property type="match status" value="1"/>
</dbReference>
<evidence type="ECO:0000259" key="10">
    <source>
        <dbReference type="PROSITE" id="PS51005"/>
    </source>
</evidence>
<dbReference type="PRINTS" id="PR01267">
    <property type="entry name" value="GSTRNSFRASEM"/>
</dbReference>
<dbReference type="FunFam" id="1.20.1050.10:FF:000003">
    <property type="entry name" value="Glutathione S-transferase 2"/>
    <property type="match status" value="1"/>
</dbReference>
<accession>A0AAW0XIR9</accession>
<dbReference type="EMBL" id="JARKIK010000037">
    <property type="protein sequence ID" value="KAK8739208.1"/>
    <property type="molecule type" value="Genomic_DNA"/>
</dbReference>
<feature type="domain" description="GST N-terminal" evidence="8">
    <location>
        <begin position="1"/>
        <end position="88"/>
    </location>
</feature>
<evidence type="ECO:0000313" key="12">
    <source>
        <dbReference type="Proteomes" id="UP001445076"/>
    </source>
</evidence>
<dbReference type="PANTHER" id="PTHR11571">
    <property type="entry name" value="GLUTATHIONE S-TRANSFERASE"/>
    <property type="match status" value="1"/>
</dbReference>
<organism evidence="11 12">
    <name type="scientific">Cherax quadricarinatus</name>
    <name type="common">Australian red claw crayfish</name>
    <dbReference type="NCBI Taxonomy" id="27406"/>
    <lineage>
        <taxon>Eukaryota</taxon>
        <taxon>Metazoa</taxon>
        <taxon>Ecdysozoa</taxon>
        <taxon>Arthropoda</taxon>
        <taxon>Crustacea</taxon>
        <taxon>Multicrustacea</taxon>
        <taxon>Malacostraca</taxon>
        <taxon>Eumalacostraca</taxon>
        <taxon>Eucarida</taxon>
        <taxon>Decapoda</taxon>
        <taxon>Pleocyemata</taxon>
        <taxon>Astacidea</taxon>
        <taxon>Parastacoidea</taxon>
        <taxon>Parastacidae</taxon>
        <taxon>Cherax</taxon>
    </lineage>
</organism>
<dbReference type="SUPFAM" id="SSF52833">
    <property type="entry name" value="Thioredoxin-like"/>
    <property type="match status" value="1"/>
</dbReference>
<comment type="similarity">
    <text evidence="2">Belongs to the GST superfamily. Mu family.</text>
</comment>
<feature type="domain" description="NAC" evidence="10">
    <location>
        <begin position="1"/>
        <end position="83"/>
    </location>
</feature>
<sequence>MAPVFGYWKIRGLGQSIRLLLEYLGMDYEEKFYNFGPAPDFDRSEWLNEKFKLGLDLPNLPYYIDGDIKITQSHAILRHLGRQNNMCGKTEKDKIKVDMLEHQAMDIRMPTEKDQYLKDIKTIVKAVSDLLGSQPWFAGDQITFPDFLIYELLSVHLELDPTCLDNANNLKEYVKRFEQLPNIKKYMESSRFIKKPITMPTAHHGNI</sequence>
<keyword evidence="4" id="KW-0808">Transferase</keyword>
<dbReference type="SFLD" id="SFLDG00363">
    <property type="entry name" value="AMPS_(cytGST):_Alpha-__Mu-__Pi"/>
    <property type="match status" value="1"/>
</dbReference>
<dbReference type="InterPro" id="IPR040079">
    <property type="entry name" value="Glutathione_S-Trfase"/>
</dbReference>
<feature type="domain" description="GST C-terminal" evidence="9">
    <location>
        <begin position="90"/>
        <end position="197"/>
    </location>
</feature>
<dbReference type="Gene3D" id="1.20.1050.10">
    <property type="match status" value="1"/>
</dbReference>
<comment type="function">
    <text evidence="1">Conjugation of reduced glutathione to a wide number of exogenous and endogenous hydrophobic electrophiles.</text>
</comment>
<dbReference type="SFLD" id="SFLDS00019">
    <property type="entry name" value="Glutathione_Transferase_(cytos"/>
    <property type="match status" value="1"/>
</dbReference>
<dbReference type="InterPro" id="IPR010987">
    <property type="entry name" value="Glutathione-S-Trfase_C-like"/>
</dbReference>
<keyword evidence="12" id="KW-1185">Reference proteome</keyword>
<evidence type="ECO:0000313" key="11">
    <source>
        <dbReference type="EMBL" id="KAK8739208.1"/>
    </source>
</evidence>
<reference evidence="11 12" key="1">
    <citation type="journal article" date="2024" name="BMC Genomics">
        <title>Genome assembly of redclaw crayfish (Cherax quadricarinatus) provides insights into its immune adaptation and hypoxia tolerance.</title>
        <authorList>
            <person name="Liu Z."/>
            <person name="Zheng J."/>
            <person name="Li H."/>
            <person name="Fang K."/>
            <person name="Wang S."/>
            <person name="He J."/>
            <person name="Zhou D."/>
            <person name="Weng S."/>
            <person name="Chi M."/>
            <person name="Gu Z."/>
            <person name="He J."/>
            <person name="Li F."/>
            <person name="Wang M."/>
        </authorList>
    </citation>
    <scope>NUCLEOTIDE SEQUENCE [LARGE SCALE GENOMIC DNA]</scope>
    <source>
        <strain evidence="11">ZL_2023a</strain>
    </source>
</reference>
<dbReference type="CDD" id="cd03075">
    <property type="entry name" value="GST_N_Mu"/>
    <property type="match status" value="1"/>
</dbReference>
<dbReference type="FunFam" id="3.40.30.10:FF:000019">
    <property type="entry name" value="Glutathione S-transferase Mu"/>
    <property type="match status" value="1"/>
</dbReference>
<comment type="catalytic activity">
    <reaction evidence="5">
        <text>RX + glutathione = an S-substituted glutathione + a halide anion + H(+)</text>
        <dbReference type="Rhea" id="RHEA:16437"/>
        <dbReference type="ChEBI" id="CHEBI:15378"/>
        <dbReference type="ChEBI" id="CHEBI:16042"/>
        <dbReference type="ChEBI" id="CHEBI:17792"/>
        <dbReference type="ChEBI" id="CHEBI:57925"/>
        <dbReference type="ChEBI" id="CHEBI:90779"/>
        <dbReference type="EC" id="2.5.1.18"/>
    </reaction>
</comment>
<dbReference type="GO" id="GO:0006355">
    <property type="term" value="P:regulation of DNA-templated transcription"/>
    <property type="evidence" value="ECO:0007669"/>
    <property type="project" value="InterPro"/>
</dbReference>
<dbReference type="SUPFAM" id="SSF47616">
    <property type="entry name" value="GST C-terminal domain-like"/>
    <property type="match status" value="1"/>
</dbReference>
<dbReference type="Gene3D" id="3.40.30.10">
    <property type="entry name" value="Glutaredoxin"/>
    <property type="match status" value="1"/>
</dbReference>
<evidence type="ECO:0000259" key="9">
    <source>
        <dbReference type="PROSITE" id="PS50405"/>
    </source>
</evidence>
<dbReference type="InterPro" id="IPR003441">
    <property type="entry name" value="NAC-dom"/>
</dbReference>
<name>A0AAW0XIR9_CHEQU</name>
<evidence type="ECO:0000256" key="5">
    <source>
        <dbReference type="ARBA" id="ARBA00047960"/>
    </source>
</evidence>
<dbReference type="GO" id="GO:0006749">
    <property type="term" value="P:glutathione metabolic process"/>
    <property type="evidence" value="ECO:0007669"/>
    <property type="project" value="TreeGrafter"/>
</dbReference>
<comment type="caution">
    <text evidence="11">The sequence shown here is derived from an EMBL/GenBank/DDBJ whole genome shotgun (WGS) entry which is preliminary data.</text>
</comment>
<dbReference type="InterPro" id="IPR036249">
    <property type="entry name" value="Thioredoxin-like_sf"/>
</dbReference>
<gene>
    <name evidence="11" type="ORF">OTU49_003532</name>
</gene>
<evidence type="ECO:0000256" key="4">
    <source>
        <dbReference type="ARBA" id="ARBA00022679"/>
    </source>
</evidence>
<dbReference type="PANTHER" id="PTHR11571:SF222">
    <property type="entry name" value="GLUTATHIONE TRANSFERASE"/>
    <property type="match status" value="1"/>
</dbReference>
<dbReference type="GO" id="GO:0003677">
    <property type="term" value="F:DNA binding"/>
    <property type="evidence" value="ECO:0007669"/>
    <property type="project" value="InterPro"/>
</dbReference>
<dbReference type="GO" id="GO:0004364">
    <property type="term" value="F:glutathione transferase activity"/>
    <property type="evidence" value="ECO:0007669"/>
    <property type="project" value="UniProtKB-EC"/>
</dbReference>
<evidence type="ECO:0000256" key="1">
    <source>
        <dbReference type="ARBA" id="ARBA00003701"/>
    </source>
</evidence>
<dbReference type="InterPro" id="IPR004046">
    <property type="entry name" value="GST_C"/>
</dbReference>
<proteinExistence type="inferred from homology"/>
<dbReference type="Pfam" id="PF02798">
    <property type="entry name" value="GST_N"/>
    <property type="match status" value="1"/>
</dbReference>
<dbReference type="AlphaFoldDB" id="A0AAW0XIR9"/>
<dbReference type="InterPro" id="IPR050213">
    <property type="entry name" value="GST_superfamily"/>
</dbReference>
<evidence type="ECO:0000256" key="3">
    <source>
        <dbReference type="ARBA" id="ARBA00012452"/>
    </source>
</evidence>
<dbReference type="PROSITE" id="PS50404">
    <property type="entry name" value="GST_NTER"/>
    <property type="match status" value="1"/>
</dbReference>
<evidence type="ECO:0000256" key="7">
    <source>
        <dbReference type="ARBA" id="ARBA00081375"/>
    </source>
</evidence>
<dbReference type="InterPro" id="IPR004045">
    <property type="entry name" value="Glutathione_S-Trfase_N"/>
</dbReference>
<dbReference type="Pfam" id="PF14497">
    <property type="entry name" value="GST_C_3"/>
    <property type="match status" value="1"/>
</dbReference>
<protein>
    <recommendedName>
        <fullName evidence="6">Glutathione S-transferase</fullName>
        <ecNumber evidence="3">2.5.1.18</ecNumber>
    </recommendedName>
    <alternativeName>
        <fullName evidence="7">GST class-mu</fullName>
    </alternativeName>
</protein>
<evidence type="ECO:0000259" key="8">
    <source>
        <dbReference type="PROSITE" id="PS50404"/>
    </source>
</evidence>
<dbReference type="PROSITE" id="PS51005">
    <property type="entry name" value="NAC"/>
    <property type="match status" value="1"/>
</dbReference>
<dbReference type="PROSITE" id="PS50405">
    <property type="entry name" value="GST_CTER"/>
    <property type="match status" value="1"/>
</dbReference>
<dbReference type="InterPro" id="IPR036282">
    <property type="entry name" value="Glutathione-S-Trfase_C_sf"/>
</dbReference>
<dbReference type="Proteomes" id="UP001445076">
    <property type="component" value="Unassembled WGS sequence"/>
</dbReference>
<evidence type="ECO:0000256" key="6">
    <source>
        <dbReference type="ARBA" id="ARBA00071200"/>
    </source>
</evidence>